<dbReference type="Proteomes" id="UP000614469">
    <property type="component" value="Unassembled WGS sequence"/>
</dbReference>
<feature type="transmembrane region" description="Helical" evidence="2">
    <location>
        <begin position="265"/>
        <end position="282"/>
    </location>
</feature>
<comment type="caution">
    <text evidence="3">The sequence shown here is derived from an EMBL/GenBank/DDBJ whole genome shotgun (WGS) entry which is preliminary data.</text>
</comment>
<feature type="transmembrane region" description="Helical" evidence="2">
    <location>
        <begin position="241"/>
        <end position="259"/>
    </location>
</feature>
<name>A0A8J6NKG6_9CHLR</name>
<feature type="region of interest" description="Disordered" evidence="1">
    <location>
        <begin position="43"/>
        <end position="64"/>
    </location>
</feature>
<feature type="region of interest" description="Disordered" evidence="1">
    <location>
        <begin position="465"/>
        <end position="486"/>
    </location>
</feature>
<sequence>MLSHKRIHRTFSVLLIALSMVFLMLASSSIAPVSAGGEVRMQAQTDTPEGGDDPDDAEEPPEESTSVVTSITQSFFNVVFHDDTISKALSNLFKKTAEAQKTDFQKEVARWSSALNELVKPAEKDQFTTVAKSGLKTAAALAPALFLLRLALYHWSKLLGDGNDTPMVVVGDWLTAGLLAVLSGPFLDLISRLGWWMCKVAAVGETRVLASNFVTLMSAPSFLSITSVIPGLVFLQSLIGIGMTFAAILAMSGLLFAFVSAQATLFVLAVLGPAISVGAVIPQMRWLRSLWLKAVVLISLLPLIAGAIFKAAVSVAGAISQGGMVLSLVRLLWLFGATGALLSLSGILAKMTLSASGEAAKKIFGVAKGLVATAALAAATGGVGAAAGGAAAAGGGAAAGTGATGAGAAATAAGTEMAHLAKSQGFNKLGTALDAVGAHKQARVAYGMARSSDLSARQDRLQTKIDGFGGASSKPQANQSSPASSDLGFSASAGVKKDILSGFGGSSDEFRSAYSGLSSHMEAAGFSPDGFASQYPQAVGMMAKTYTQSQQEIDDATAPLWETANRAGVDAELLSLLEQAKKQDG</sequence>
<feature type="transmembrane region" description="Helical" evidence="2">
    <location>
        <begin position="294"/>
        <end position="319"/>
    </location>
</feature>
<dbReference type="AlphaFoldDB" id="A0A8J6NKG6"/>
<evidence type="ECO:0000256" key="1">
    <source>
        <dbReference type="SAM" id="MobiDB-lite"/>
    </source>
</evidence>
<feature type="transmembrane region" description="Helical" evidence="2">
    <location>
        <begin position="167"/>
        <end position="187"/>
    </location>
</feature>
<evidence type="ECO:0000313" key="4">
    <source>
        <dbReference type="Proteomes" id="UP000614469"/>
    </source>
</evidence>
<keyword evidence="2" id="KW-0812">Transmembrane</keyword>
<proteinExistence type="predicted"/>
<feature type="compositionally biased region" description="Acidic residues" evidence="1">
    <location>
        <begin position="49"/>
        <end position="62"/>
    </location>
</feature>
<keyword evidence="2" id="KW-0472">Membrane</keyword>
<accession>A0A8J6NKG6</accession>
<dbReference type="EMBL" id="JACNJN010000072">
    <property type="protein sequence ID" value="MBC8334576.1"/>
    <property type="molecule type" value="Genomic_DNA"/>
</dbReference>
<gene>
    <name evidence="3" type="ORF">H8E29_04870</name>
</gene>
<reference evidence="3 4" key="1">
    <citation type="submission" date="2020-08" db="EMBL/GenBank/DDBJ databases">
        <title>Bridging the membrane lipid divide: bacteria of the FCB group superphylum have the potential to synthesize archaeal ether lipids.</title>
        <authorList>
            <person name="Villanueva L."/>
            <person name="Von Meijenfeldt F.A.B."/>
            <person name="Westbye A.B."/>
            <person name="Yadav S."/>
            <person name="Hopmans E.C."/>
            <person name="Dutilh B.E."/>
            <person name="Sinninghe Damste J.S."/>
        </authorList>
    </citation>
    <scope>NUCLEOTIDE SEQUENCE [LARGE SCALE GENOMIC DNA]</scope>
    <source>
        <strain evidence="3">NIOZ-UU36</strain>
    </source>
</reference>
<protein>
    <submittedName>
        <fullName evidence="3">Uncharacterized protein</fullName>
    </submittedName>
</protein>
<feature type="transmembrane region" description="Helical" evidence="2">
    <location>
        <begin position="213"/>
        <end position="234"/>
    </location>
</feature>
<feature type="transmembrane region" description="Helical" evidence="2">
    <location>
        <begin position="137"/>
        <end position="155"/>
    </location>
</feature>
<feature type="compositionally biased region" description="Polar residues" evidence="1">
    <location>
        <begin position="473"/>
        <end position="484"/>
    </location>
</feature>
<evidence type="ECO:0000256" key="2">
    <source>
        <dbReference type="SAM" id="Phobius"/>
    </source>
</evidence>
<evidence type="ECO:0000313" key="3">
    <source>
        <dbReference type="EMBL" id="MBC8334576.1"/>
    </source>
</evidence>
<keyword evidence="2" id="KW-1133">Transmembrane helix</keyword>
<organism evidence="3 4">
    <name type="scientific">Candidatus Desulfolinea nitratireducens</name>
    <dbReference type="NCBI Taxonomy" id="2841698"/>
    <lineage>
        <taxon>Bacteria</taxon>
        <taxon>Bacillati</taxon>
        <taxon>Chloroflexota</taxon>
        <taxon>Anaerolineae</taxon>
        <taxon>Anaerolineales</taxon>
        <taxon>Anaerolineales incertae sedis</taxon>
        <taxon>Candidatus Desulfolinea</taxon>
    </lineage>
</organism>
<feature type="transmembrane region" description="Helical" evidence="2">
    <location>
        <begin position="331"/>
        <end position="353"/>
    </location>
</feature>